<comment type="caution">
    <text evidence="1">The sequence shown here is derived from an EMBL/GenBank/DDBJ whole genome shotgun (WGS) entry which is preliminary data.</text>
</comment>
<protein>
    <submittedName>
        <fullName evidence="1">Uncharacterized protein</fullName>
    </submittedName>
</protein>
<name>A0A1Q9D491_SYMMI</name>
<evidence type="ECO:0000313" key="1">
    <source>
        <dbReference type="EMBL" id="OLP90002.1"/>
    </source>
</evidence>
<dbReference type="AlphaFoldDB" id="A0A1Q9D491"/>
<accession>A0A1Q9D491</accession>
<evidence type="ECO:0000313" key="2">
    <source>
        <dbReference type="Proteomes" id="UP000186817"/>
    </source>
</evidence>
<gene>
    <name evidence="1" type="ORF">AK812_SmicGene28478</name>
</gene>
<organism evidence="1 2">
    <name type="scientific">Symbiodinium microadriaticum</name>
    <name type="common">Dinoflagellate</name>
    <name type="synonym">Zooxanthella microadriatica</name>
    <dbReference type="NCBI Taxonomy" id="2951"/>
    <lineage>
        <taxon>Eukaryota</taxon>
        <taxon>Sar</taxon>
        <taxon>Alveolata</taxon>
        <taxon>Dinophyceae</taxon>
        <taxon>Suessiales</taxon>
        <taxon>Symbiodiniaceae</taxon>
        <taxon>Symbiodinium</taxon>
    </lineage>
</organism>
<keyword evidence="2" id="KW-1185">Reference proteome</keyword>
<dbReference type="Proteomes" id="UP000186817">
    <property type="component" value="Unassembled WGS sequence"/>
</dbReference>
<proteinExistence type="predicted"/>
<reference evidence="1 2" key="1">
    <citation type="submission" date="2016-02" db="EMBL/GenBank/DDBJ databases">
        <title>Genome analysis of coral dinoflagellate symbionts highlights evolutionary adaptations to a symbiotic lifestyle.</title>
        <authorList>
            <person name="Aranda M."/>
            <person name="Li Y."/>
            <person name="Liew Y.J."/>
            <person name="Baumgarten S."/>
            <person name="Simakov O."/>
            <person name="Wilson M."/>
            <person name="Piel J."/>
            <person name="Ashoor H."/>
            <person name="Bougouffa S."/>
            <person name="Bajic V.B."/>
            <person name="Ryu T."/>
            <person name="Ravasi T."/>
            <person name="Bayer T."/>
            <person name="Micklem G."/>
            <person name="Kim H."/>
            <person name="Bhak J."/>
            <person name="Lajeunesse T.C."/>
            <person name="Voolstra C.R."/>
        </authorList>
    </citation>
    <scope>NUCLEOTIDE SEQUENCE [LARGE SCALE GENOMIC DNA]</scope>
    <source>
        <strain evidence="1 2">CCMP2467</strain>
    </source>
</reference>
<dbReference type="EMBL" id="LSRX01000732">
    <property type="protein sequence ID" value="OLP90002.1"/>
    <property type="molecule type" value="Genomic_DNA"/>
</dbReference>
<dbReference type="OrthoDB" id="10421329at2759"/>
<sequence>MSSRKGQKGQKGQVQRLRGGPSFIIGSRFIGRHLVAMLLTLPLLGREGQRSLVLLRPRQRSLVLVRPSQSLVMLPVSEPDRRRRSRTPQTVANWEAHLFPGSELKCLYLVYPEVVAEDQESEESVDGPKSKLVVAVTVKMQDQQLAVCSR</sequence>